<reference evidence="2" key="1">
    <citation type="submission" date="2018-09" db="EMBL/GenBank/DDBJ databases">
        <authorList>
            <person name="Zhu H."/>
        </authorList>
    </citation>
    <scope>NUCLEOTIDE SEQUENCE [LARGE SCALE GENOMIC DNA]</scope>
    <source>
        <strain evidence="2">K2W31S-8</strain>
    </source>
</reference>
<gene>
    <name evidence="1" type="ORF">D3880_22325</name>
</gene>
<dbReference type="GO" id="GO:0016787">
    <property type="term" value="F:hydrolase activity"/>
    <property type="evidence" value="ECO:0007669"/>
    <property type="project" value="UniProtKB-KW"/>
</dbReference>
<dbReference type="EMBL" id="CP032419">
    <property type="protein sequence ID" value="AYC34938.1"/>
    <property type="molecule type" value="Genomic_DNA"/>
</dbReference>
<dbReference type="SUPFAM" id="SSF53474">
    <property type="entry name" value="alpha/beta-Hydrolases"/>
    <property type="match status" value="1"/>
</dbReference>
<keyword evidence="2" id="KW-1185">Reference proteome</keyword>
<accession>A0A385ZAI4</accession>
<evidence type="ECO:0000313" key="1">
    <source>
        <dbReference type="EMBL" id="AYC34938.1"/>
    </source>
</evidence>
<proteinExistence type="predicted"/>
<dbReference type="RefSeq" id="WP_119895587.1">
    <property type="nucleotide sequence ID" value="NZ_CP032419.1"/>
</dbReference>
<dbReference type="PROSITE" id="PS51257">
    <property type="entry name" value="PROKAR_LIPOPROTEIN"/>
    <property type="match status" value="1"/>
</dbReference>
<name>A0A385ZAI4_9PSED</name>
<protein>
    <submittedName>
        <fullName evidence="1">Alpha/beta hydrolase</fullName>
    </submittedName>
</protein>
<dbReference type="Proteomes" id="UP000265560">
    <property type="component" value="Chromosome"/>
</dbReference>
<dbReference type="AlphaFoldDB" id="A0A385ZAI4"/>
<dbReference type="Gene3D" id="3.40.50.1820">
    <property type="entry name" value="alpha/beta hydrolase"/>
    <property type="match status" value="1"/>
</dbReference>
<dbReference type="OrthoDB" id="5451115at2"/>
<dbReference type="KEGG" id="pcav:D3880_22325"/>
<sequence length="269" mass="29774">MLRRAWFFLALLLAGCQPPLQRLQQLSAAHAHRVEIYPTAPFPLALSLPQQAPAASHLRVYLEGEGHAWATASQPSLDPSPHQLLLAELALSDPQPSVYLARPCQFVSAPACRPALWTDRRFAAEVLASLDQALEQLKRRYGNPSFELIGYSGGGALALLLAARRDDVELVQTLAGNLTPTQWTQLLHLRLLQDAREPLSERARLAQIPQRHLAGAADPIVPPQLLELYRRQLGPANCLEIAVLPGVSHAEGWAQAWPQWRDRPLRCQP</sequence>
<evidence type="ECO:0000313" key="2">
    <source>
        <dbReference type="Proteomes" id="UP000265560"/>
    </source>
</evidence>
<keyword evidence="1" id="KW-0378">Hydrolase</keyword>
<organism evidence="1 2">
    <name type="scientific">Pseudomonas cavernae</name>
    <dbReference type="NCBI Taxonomy" id="2320867"/>
    <lineage>
        <taxon>Bacteria</taxon>
        <taxon>Pseudomonadati</taxon>
        <taxon>Pseudomonadota</taxon>
        <taxon>Gammaproteobacteria</taxon>
        <taxon>Pseudomonadales</taxon>
        <taxon>Pseudomonadaceae</taxon>
        <taxon>Pseudomonas</taxon>
    </lineage>
</organism>
<dbReference type="InterPro" id="IPR029058">
    <property type="entry name" value="AB_hydrolase_fold"/>
</dbReference>